<keyword evidence="3 8" id="KW-1133">Transmembrane helix</keyword>
<keyword evidence="6" id="KW-0675">Receptor</keyword>
<sequence length="69" mass="8302">QMIRMMITVVVSYALCWFPIHTVTIAGDHDQSIYNYPHMPVLWMLFQWLAMSNSCYNPIIYIWMSPKFR</sequence>
<dbReference type="InterPro" id="IPR017452">
    <property type="entry name" value="GPCR_Rhodpsn_7TM"/>
</dbReference>
<dbReference type="PROSITE" id="PS50262">
    <property type="entry name" value="G_PROTEIN_RECEP_F1_2"/>
    <property type="match status" value="1"/>
</dbReference>
<proteinExistence type="predicted"/>
<dbReference type="SUPFAM" id="SSF81321">
    <property type="entry name" value="Family A G protein-coupled receptor-like"/>
    <property type="match status" value="1"/>
</dbReference>
<gene>
    <name evidence="10" type="ORF">LOTGIDRAFT_79121</name>
</gene>
<feature type="transmembrane region" description="Helical" evidence="8">
    <location>
        <begin position="42"/>
        <end position="64"/>
    </location>
</feature>
<dbReference type="RefSeq" id="XP_009061838.1">
    <property type="nucleotide sequence ID" value="XM_009063590.1"/>
</dbReference>
<accession>V3ZSZ3</accession>
<evidence type="ECO:0000256" key="7">
    <source>
        <dbReference type="ARBA" id="ARBA00023224"/>
    </source>
</evidence>
<dbReference type="Pfam" id="PF00001">
    <property type="entry name" value="7tm_1"/>
    <property type="match status" value="1"/>
</dbReference>
<feature type="non-terminal residue" evidence="10">
    <location>
        <position position="1"/>
    </location>
</feature>
<evidence type="ECO:0000256" key="4">
    <source>
        <dbReference type="ARBA" id="ARBA00023040"/>
    </source>
</evidence>
<evidence type="ECO:0000259" key="9">
    <source>
        <dbReference type="PROSITE" id="PS50262"/>
    </source>
</evidence>
<keyword evidence="2 8" id="KW-0812">Transmembrane</keyword>
<reference evidence="10 11" key="1">
    <citation type="journal article" date="2013" name="Nature">
        <title>Insights into bilaterian evolution from three spiralian genomes.</title>
        <authorList>
            <person name="Simakov O."/>
            <person name="Marletaz F."/>
            <person name="Cho S.J."/>
            <person name="Edsinger-Gonzales E."/>
            <person name="Havlak P."/>
            <person name="Hellsten U."/>
            <person name="Kuo D.H."/>
            <person name="Larsson T."/>
            <person name="Lv J."/>
            <person name="Arendt D."/>
            <person name="Savage R."/>
            <person name="Osoegawa K."/>
            <person name="de Jong P."/>
            <person name="Grimwood J."/>
            <person name="Chapman J.A."/>
            <person name="Shapiro H."/>
            <person name="Aerts A."/>
            <person name="Otillar R.P."/>
            <person name="Terry A.Y."/>
            <person name="Boore J.L."/>
            <person name="Grigoriev I.V."/>
            <person name="Lindberg D.R."/>
            <person name="Seaver E.C."/>
            <person name="Weisblat D.A."/>
            <person name="Putnam N.H."/>
            <person name="Rokhsar D.S."/>
        </authorList>
    </citation>
    <scope>NUCLEOTIDE SEQUENCE [LARGE SCALE GENOMIC DNA]</scope>
</reference>
<keyword evidence="4" id="KW-0297">G-protein coupled receptor</keyword>
<organism evidence="10 11">
    <name type="scientific">Lottia gigantea</name>
    <name type="common">Giant owl limpet</name>
    <dbReference type="NCBI Taxonomy" id="225164"/>
    <lineage>
        <taxon>Eukaryota</taxon>
        <taxon>Metazoa</taxon>
        <taxon>Spiralia</taxon>
        <taxon>Lophotrochozoa</taxon>
        <taxon>Mollusca</taxon>
        <taxon>Gastropoda</taxon>
        <taxon>Patellogastropoda</taxon>
        <taxon>Lottioidea</taxon>
        <taxon>Lottiidae</taxon>
        <taxon>Lottia</taxon>
    </lineage>
</organism>
<dbReference type="CTD" id="20252373"/>
<dbReference type="InterPro" id="IPR000276">
    <property type="entry name" value="GPCR_Rhodpsn"/>
</dbReference>
<evidence type="ECO:0000256" key="5">
    <source>
        <dbReference type="ARBA" id="ARBA00023136"/>
    </source>
</evidence>
<evidence type="ECO:0000313" key="11">
    <source>
        <dbReference type="Proteomes" id="UP000030746"/>
    </source>
</evidence>
<dbReference type="GO" id="GO:0004930">
    <property type="term" value="F:G protein-coupled receptor activity"/>
    <property type="evidence" value="ECO:0007669"/>
    <property type="project" value="UniProtKB-KW"/>
</dbReference>
<dbReference type="PANTHER" id="PTHR45695">
    <property type="entry name" value="LEUCOKININ RECEPTOR-RELATED"/>
    <property type="match status" value="1"/>
</dbReference>
<evidence type="ECO:0000313" key="10">
    <source>
        <dbReference type="EMBL" id="ESO87472.1"/>
    </source>
</evidence>
<keyword evidence="7" id="KW-0807">Transducer</keyword>
<feature type="domain" description="G-protein coupled receptors family 1 profile" evidence="9">
    <location>
        <begin position="1"/>
        <end position="61"/>
    </location>
</feature>
<comment type="subcellular location">
    <subcellularLocation>
        <location evidence="1">Membrane</location>
        <topology evidence="1">Multi-pass membrane protein</topology>
    </subcellularLocation>
</comment>
<evidence type="ECO:0000256" key="1">
    <source>
        <dbReference type="ARBA" id="ARBA00004141"/>
    </source>
</evidence>
<evidence type="ECO:0000256" key="2">
    <source>
        <dbReference type="ARBA" id="ARBA00022692"/>
    </source>
</evidence>
<evidence type="ECO:0000256" key="6">
    <source>
        <dbReference type="ARBA" id="ARBA00023170"/>
    </source>
</evidence>
<dbReference type="KEGG" id="lgi:LOTGIDRAFT_79121"/>
<keyword evidence="5 8" id="KW-0472">Membrane</keyword>
<dbReference type="OMA" id="WLAMSAC"/>
<dbReference type="PANTHER" id="PTHR45695:SF9">
    <property type="entry name" value="LEUCOKININ RECEPTOR"/>
    <property type="match status" value="1"/>
</dbReference>
<dbReference type="GO" id="GO:0005886">
    <property type="term" value="C:plasma membrane"/>
    <property type="evidence" value="ECO:0007669"/>
    <property type="project" value="TreeGrafter"/>
</dbReference>
<dbReference type="Proteomes" id="UP000030746">
    <property type="component" value="Unassembled WGS sequence"/>
</dbReference>
<evidence type="ECO:0000256" key="3">
    <source>
        <dbReference type="ARBA" id="ARBA00022989"/>
    </source>
</evidence>
<protein>
    <recommendedName>
        <fullName evidence="9">G-protein coupled receptors family 1 profile domain-containing protein</fullName>
    </recommendedName>
</protein>
<dbReference type="EMBL" id="KB202917">
    <property type="protein sequence ID" value="ESO87472.1"/>
    <property type="molecule type" value="Genomic_DNA"/>
</dbReference>
<keyword evidence="11" id="KW-1185">Reference proteome</keyword>
<dbReference type="OrthoDB" id="9445642at2759"/>
<dbReference type="Gene3D" id="1.20.1070.10">
    <property type="entry name" value="Rhodopsin 7-helix transmembrane proteins"/>
    <property type="match status" value="1"/>
</dbReference>
<feature type="non-terminal residue" evidence="10">
    <location>
        <position position="69"/>
    </location>
</feature>
<name>V3ZSZ3_LOTGI</name>
<dbReference type="AlphaFoldDB" id="V3ZSZ3"/>
<evidence type="ECO:0000256" key="8">
    <source>
        <dbReference type="SAM" id="Phobius"/>
    </source>
</evidence>
<dbReference type="GeneID" id="20252373"/>
<dbReference type="HOGENOM" id="CLU_167791_4_0_1"/>
<dbReference type="PRINTS" id="PR00237">
    <property type="entry name" value="GPCRRHODOPSN"/>
</dbReference>